<dbReference type="Proteomes" id="UP000283832">
    <property type="component" value="Unassembled WGS sequence"/>
</dbReference>
<dbReference type="GO" id="GO:0004252">
    <property type="term" value="F:serine-type endopeptidase activity"/>
    <property type="evidence" value="ECO:0007669"/>
    <property type="project" value="UniProtKB-UniRule"/>
</dbReference>
<evidence type="ECO:0000313" key="11">
    <source>
        <dbReference type="EMBL" id="RIV39253.1"/>
    </source>
</evidence>
<evidence type="ECO:0000256" key="2">
    <source>
        <dbReference type="ARBA" id="ARBA00022670"/>
    </source>
</evidence>
<dbReference type="InterPro" id="IPR015500">
    <property type="entry name" value="Peptidase_S8_subtilisin-rel"/>
</dbReference>
<dbReference type="GO" id="GO:0006508">
    <property type="term" value="P:proteolysis"/>
    <property type="evidence" value="ECO:0007669"/>
    <property type="project" value="UniProtKB-KW"/>
</dbReference>
<dbReference type="EMBL" id="QXEC01000007">
    <property type="protein sequence ID" value="RIV39253.1"/>
    <property type="molecule type" value="Genomic_DNA"/>
</dbReference>
<dbReference type="Gene3D" id="3.40.50.200">
    <property type="entry name" value="Peptidase S8/S53 domain"/>
    <property type="match status" value="1"/>
</dbReference>
<dbReference type="InterPro" id="IPR050131">
    <property type="entry name" value="Peptidase_S8_subtilisin-like"/>
</dbReference>
<dbReference type="PROSITE" id="PS00136">
    <property type="entry name" value="SUBTILASE_ASP"/>
    <property type="match status" value="1"/>
</dbReference>
<evidence type="ECO:0000256" key="7">
    <source>
        <dbReference type="RuleBase" id="RU003355"/>
    </source>
</evidence>
<organism evidence="11 12">
    <name type="scientific">Micromonospora radicis</name>
    <dbReference type="NCBI Taxonomy" id="1894971"/>
    <lineage>
        <taxon>Bacteria</taxon>
        <taxon>Bacillati</taxon>
        <taxon>Actinomycetota</taxon>
        <taxon>Actinomycetes</taxon>
        <taxon>Micromonosporales</taxon>
        <taxon>Micromonosporaceae</taxon>
        <taxon>Micromonospora</taxon>
    </lineage>
</organism>
<name>A0A418MWK4_9ACTN</name>
<feature type="domain" description="Peptidase S8/S53" evidence="10">
    <location>
        <begin position="266"/>
        <end position="523"/>
    </location>
</feature>
<dbReference type="SUPFAM" id="SSF52743">
    <property type="entry name" value="Subtilisin-like"/>
    <property type="match status" value="1"/>
</dbReference>
<dbReference type="GO" id="GO:0005975">
    <property type="term" value="P:carbohydrate metabolic process"/>
    <property type="evidence" value="ECO:0007669"/>
    <property type="project" value="UniProtKB-ARBA"/>
</dbReference>
<dbReference type="InterPro" id="IPR023827">
    <property type="entry name" value="Peptidase_S8_Asp-AS"/>
</dbReference>
<keyword evidence="3 6" id="KW-0378">Hydrolase</keyword>
<dbReference type="InterPro" id="IPR014756">
    <property type="entry name" value="Ig_E-set"/>
</dbReference>
<evidence type="ECO:0000256" key="6">
    <source>
        <dbReference type="PROSITE-ProRule" id="PRU01240"/>
    </source>
</evidence>
<keyword evidence="2 6" id="KW-0645">Protease</keyword>
<evidence type="ECO:0000313" key="12">
    <source>
        <dbReference type="Proteomes" id="UP000283832"/>
    </source>
</evidence>
<dbReference type="InterPro" id="IPR013783">
    <property type="entry name" value="Ig-like_fold"/>
</dbReference>
<comment type="caution">
    <text evidence="11">The sequence shown here is derived from an EMBL/GenBank/DDBJ whole genome shotgun (WGS) entry which is preliminary data.</text>
</comment>
<gene>
    <name evidence="11" type="ORF">D2L64_10295</name>
</gene>
<feature type="region of interest" description="Disordered" evidence="8">
    <location>
        <begin position="68"/>
        <end position="90"/>
    </location>
</feature>
<dbReference type="PRINTS" id="PR00723">
    <property type="entry name" value="SUBTILISIN"/>
</dbReference>
<feature type="region of interest" description="Disordered" evidence="8">
    <location>
        <begin position="431"/>
        <end position="453"/>
    </location>
</feature>
<dbReference type="Pfam" id="PF00082">
    <property type="entry name" value="Peptidase_S8"/>
    <property type="match status" value="1"/>
</dbReference>
<evidence type="ECO:0000256" key="5">
    <source>
        <dbReference type="PIRSR" id="PIRSR615500-1"/>
    </source>
</evidence>
<comment type="similarity">
    <text evidence="1 6 7">Belongs to the peptidase S8 family.</text>
</comment>
<dbReference type="InterPro" id="IPR023828">
    <property type="entry name" value="Peptidase_S8_Ser-AS"/>
</dbReference>
<feature type="active site" description="Charge relay system" evidence="5 6">
    <location>
        <position position="275"/>
    </location>
</feature>
<dbReference type="PANTHER" id="PTHR43806">
    <property type="entry name" value="PEPTIDASE S8"/>
    <property type="match status" value="1"/>
</dbReference>
<dbReference type="PANTHER" id="PTHR43806:SF11">
    <property type="entry name" value="CEREVISIN-RELATED"/>
    <property type="match status" value="1"/>
</dbReference>
<keyword evidence="9" id="KW-0472">Membrane</keyword>
<evidence type="ECO:0000256" key="9">
    <source>
        <dbReference type="SAM" id="Phobius"/>
    </source>
</evidence>
<sequence length="1151" mass="121586">MVSIAEEGSTPLTSRLVSTYSVCNSFGCRWASHRRRRFRGRNQLRRGRRIAGFGLVMGLVLGVPGTATATPYRPEPPRLPHLSPGQPVSTGQATVTLITGDRVTVRAAGGASVRPGEGRSGMRFVTQRQGDKLLVIPQDALPLVRDGRVDPRLFDVQGLIAAGYDDATRANIPLILTYGNGAARRTAAPAGVTVTRDLAAVGAVAATADKRQPGQFWGTVTGGGSAARAATGGVERVWLDGKRKVRLEHSAPQIGAPAAHQTGLTGQGIRVAVLDTGVDAEHPDLVGRIADAVNFSEDEDPGDTVGHGTHVASTIAGSGAASGGRNRGVAPDATLYSGKVCEDYGCSESAILAGMQWAAVDKRAHVINMSLGGYDEPGIDPLEEAVDRLTKQTGALFVVAAGNDGGAGTVNSPASADAALAVGAVDRTDNLADFSSRGPRAGDGGPKPDITAPGVDILAARSKGTLSEYPGGDDYVVLSGTSMATPHVAGAAALLAQQHGELPAEQLKALLMASAKPDAQQTVFEAGAGRVDLARAITQRVVSEPASVSFGRALWPHDDNAPITRTVSWRNTGTEAVTLDLAWNPTGPGGAPAPAGMFTVSTPRVVVPAQGSVSVTVTADTSISSPNGHYSGRLVASSADTVVVTPLAVEKEEESYPVTIRHLGADGAATGDYRTVLNQLDGFDVVSAYDPSGTAQLRLPKGRYGVNSHLFDPENGTATLLVQPELVVDSATTLTIDTRQARPVRMTVPQRSATPGLVDVNARYLSDEYVQIWGILASDFTGLATGQLGRPVAPERFQGVVISHWADLDTDHSSYFYGVGETFPGRMPTGLNKHYRSGDLARVEQQFPIGYPGTEAIKFTYPEIRNYQTGVWGLELPTTVPGKRVEYFNTNSGSWHGFLLFGVPAEEGRLDWVADLSSDATTYQAGRTYQDTWNRGPYGPSFPAPRTSDDGIIRWGNYLSFSVPLHSDAARHTGGTVLDTVRTALYRNGKLVSEYPFGVGSWELPDGNATYRIESSMRQSFTSLSTEVSASWTFQSRNVGNRYVRQPASVIRFTPSLDDGNAAPAGRPFVIPIQVQRQTGTAAAKTVSLTVEVSYDGGTTWQQATVKKAGRDWSATLQHPNGAGHVSLRATAKDSAGNTVTQRITKAYHLK</sequence>
<evidence type="ECO:0000259" key="10">
    <source>
        <dbReference type="Pfam" id="PF00082"/>
    </source>
</evidence>
<evidence type="ECO:0000256" key="8">
    <source>
        <dbReference type="SAM" id="MobiDB-lite"/>
    </source>
</evidence>
<dbReference type="InterPro" id="IPR000209">
    <property type="entry name" value="Peptidase_S8/S53_dom"/>
</dbReference>
<keyword evidence="4 6" id="KW-0720">Serine protease</keyword>
<feature type="transmembrane region" description="Helical" evidence="9">
    <location>
        <begin position="52"/>
        <end position="72"/>
    </location>
</feature>
<dbReference type="AlphaFoldDB" id="A0A418MWK4"/>
<protein>
    <submittedName>
        <fullName evidence="11">Peptidase S8</fullName>
    </submittedName>
</protein>
<feature type="active site" description="Charge relay system" evidence="5 6">
    <location>
        <position position="307"/>
    </location>
</feature>
<keyword evidence="9" id="KW-1133">Transmembrane helix</keyword>
<evidence type="ECO:0000256" key="1">
    <source>
        <dbReference type="ARBA" id="ARBA00011073"/>
    </source>
</evidence>
<dbReference type="InterPro" id="IPR036852">
    <property type="entry name" value="Peptidase_S8/S53_dom_sf"/>
</dbReference>
<dbReference type="InterPro" id="IPR022398">
    <property type="entry name" value="Peptidase_S8_His-AS"/>
</dbReference>
<evidence type="ECO:0000256" key="4">
    <source>
        <dbReference type="ARBA" id="ARBA00022825"/>
    </source>
</evidence>
<dbReference type="PROSITE" id="PS51892">
    <property type="entry name" value="SUBTILASE"/>
    <property type="match status" value="1"/>
</dbReference>
<accession>A0A418MWK4</accession>
<evidence type="ECO:0000256" key="3">
    <source>
        <dbReference type="ARBA" id="ARBA00022801"/>
    </source>
</evidence>
<dbReference type="OrthoDB" id="5167143at2"/>
<dbReference type="Gene3D" id="2.60.40.10">
    <property type="entry name" value="Immunoglobulins"/>
    <property type="match status" value="2"/>
</dbReference>
<feature type="active site" description="Charge relay system" evidence="5 6">
    <location>
        <position position="482"/>
    </location>
</feature>
<reference evidence="11 12" key="1">
    <citation type="submission" date="2018-08" db="EMBL/GenBank/DDBJ databases">
        <title>Jishengella sp. nov., isolated from a root of Azadirachta indica A. Juss. var. siamensis Valenton.</title>
        <authorList>
            <person name="Kuncharoen N."/>
            <person name="Tanasupawat S."/>
            <person name="Kudo T."/>
            <person name="Ohkuma M."/>
        </authorList>
    </citation>
    <scope>NUCLEOTIDE SEQUENCE [LARGE SCALE GENOMIC DNA]</scope>
    <source>
        <strain evidence="11 12">AZ1-13</strain>
    </source>
</reference>
<proteinExistence type="inferred from homology"/>
<dbReference type="SUPFAM" id="SSF81296">
    <property type="entry name" value="E set domains"/>
    <property type="match status" value="1"/>
</dbReference>
<dbReference type="PROSITE" id="PS00138">
    <property type="entry name" value="SUBTILASE_SER"/>
    <property type="match status" value="1"/>
</dbReference>
<keyword evidence="9" id="KW-0812">Transmembrane</keyword>
<keyword evidence="12" id="KW-1185">Reference proteome</keyword>
<dbReference type="PROSITE" id="PS00137">
    <property type="entry name" value="SUBTILASE_HIS"/>
    <property type="match status" value="1"/>
</dbReference>